<evidence type="ECO:0000313" key="2">
    <source>
        <dbReference type="EMBL" id="CAI6338692.1"/>
    </source>
</evidence>
<organism evidence="2 3">
    <name type="scientific">Periconia digitata</name>
    <dbReference type="NCBI Taxonomy" id="1303443"/>
    <lineage>
        <taxon>Eukaryota</taxon>
        <taxon>Fungi</taxon>
        <taxon>Dikarya</taxon>
        <taxon>Ascomycota</taxon>
        <taxon>Pezizomycotina</taxon>
        <taxon>Dothideomycetes</taxon>
        <taxon>Pleosporomycetidae</taxon>
        <taxon>Pleosporales</taxon>
        <taxon>Massarineae</taxon>
        <taxon>Periconiaceae</taxon>
        <taxon>Periconia</taxon>
    </lineage>
</organism>
<gene>
    <name evidence="2" type="ORF">PDIGIT_LOCUS11825</name>
</gene>
<evidence type="ECO:0000313" key="3">
    <source>
        <dbReference type="Proteomes" id="UP001152607"/>
    </source>
</evidence>
<evidence type="ECO:0000256" key="1">
    <source>
        <dbReference type="SAM" id="MobiDB-lite"/>
    </source>
</evidence>
<dbReference type="AlphaFoldDB" id="A0A9W4XXY3"/>
<proteinExistence type="predicted"/>
<comment type="caution">
    <text evidence="2">The sequence shown here is derived from an EMBL/GenBank/DDBJ whole genome shotgun (WGS) entry which is preliminary data.</text>
</comment>
<name>A0A9W4XXY3_9PLEO</name>
<accession>A0A9W4XXY3</accession>
<protein>
    <submittedName>
        <fullName evidence="2">Uncharacterized protein</fullName>
    </submittedName>
</protein>
<reference evidence="2" key="1">
    <citation type="submission" date="2023-01" db="EMBL/GenBank/DDBJ databases">
        <authorList>
            <person name="Van Ghelder C."/>
            <person name="Rancurel C."/>
        </authorList>
    </citation>
    <scope>NUCLEOTIDE SEQUENCE</scope>
    <source>
        <strain evidence="2">CNCM I-4278</strain>
    </source>
</reference>
<feature type="region of interest" description="Disordered" evidence="1">
    <location>
        <begin position="40"/>
        <end position="80"/>
    </location>
</feature>
<dbReference type="EMBL" id="CAOQHR010000008">
    <property type="protein sequence ID" value="CAI6338692.1"/>
    <property type="molecule type" value="Genomic_DNA"/>
</dbReference>
<dbReference type="Proteomes" id="UP001152607">
    <property type="component" value="Unassembled WGS sequence"/>
</dbReference>
<keyword evidence="3" id="KW-1185">Reference proteome</keyword>
<sequence>MAARSRALLLAPEAFVVWLDRGNAVRKAAWASISGSLGDAGTTKLSPQNAGDAGRLDLSGPDGPIMHQSRRPPPSPALHNSRARIGGLDLLSSLIESEARQLFSCCSIERPSSHALPLIHQLSSTSGARNSDRLNRPVRCPP</sequence>